<proteinExistence type="predicted"/>
<protein>
    <submittedName>
        <fullName evidence="1">Uncharacterized protein</fullName>
    </submittedName>
</protein>
<dbReference type="STRING" id="888832.HMPREF9420_0735"/>
<gene>
    <name evidence="1" type="ORF">HMPREF9420_0735</name>
</gene>
<dbReference type="Proteomes" id="UP000003874">
    <property type="component" value="Unassembled WGS sequence"/>
</dbReference>
<dbReference type="AlphaFoldDB" id="E6MML7"/>
<reference evidence="1 2" key="1">
    <citation type="submission" date="2010-12" db="EMBL/GenBank/DDBJ databases">
        <authorList>
            <person name="Muzny D."/>
            <person name="Qin X."/>
            <person name="Deng J."/>
            <person name="Jiang H."/>
            <person name="Liu Y."/>
            <person name="Qu J."/>
            <person name="Song X.-Z."/>
            <person name="Zhang L."/>
            <person name="Thornton R."/>
            <person name="Coyle M."/>
            <person name="Francisco L."/>
            <person name="Jackson L."/>
            <person name="Javaid M."/>
            <person name="Korchina V."/>
            <person name="Kovar C."/>
            <person name="Mata R."/>
            <person name="Mathew T."/>
            <person name="Ngo R."/>
            <person name="Nguyen L."/>
            <person name="Nguyen N."/>
            <person name="Okwuonu G."/>
            <person name="Ongeri F."/>
            <person name="Pham C."/>
            <person name="Simmons D."/>
            <person name="Wilczek-Boney K."/>
            <person name="Hale W."/>
            <person name="Jakkamsetti A."/>
            <person name="Pham P."/>
            <person name="Ruth R."/>
            <person name="San Lucas F."/>
            <person name="Warren J."/>
            <person name="Zhang J."/>
            <person name="Zhao Z."/>
            <person name="Zhou C."/>
            <person name="Zhu D."/>
            <person name="Lee S."/>
            <person name="Bess C."/>
            <person name="Blankenburg K."/>
            <person name="Forbes L."/>
            <person name="Fu Q."/>
            <person name="Gubbala S."/>
            <person name="Hirani K."/>
            <person name="Jayaseelan J.C."/>
            <person name="Lara F."/>
            <person name="Munidasa M."/>
            <person name="Palculict T."/>
            <person name="Patil S."/>
            <person name="Pu L.-L."/>
            <person name="Saada N."/>
            <person name="Tang L."/>
            <person name="Weissenberger G."/>
            <person name="Zhu Y."/>
            <person name="Hemphill L."/>
            <person name="Shang Y."/>
            <person name="Youmans B."/>
            <person name="Ayvaz T."/>
            <person name="Ross M."/>
            <person name="Santibanez J."/>
            <person name="Aqrawi P."/>
            <person name="Gross S."/>
            <person name="Joshi V."/>
            <person name="Fowler G."/>
            <person name="Nazareth L."/>
            <person name="Reid J."/>
            <person name="Worley K."/>
            <person name="Petrosino J."/>
            <person name="Highlander S."/>
            <person name="Gibbs R."/>
        </authorList>
    </citation>
    <scope>NUCLEOTIDE SEQUENCE [LARGE SCALE GENOMIC DNA]</scope>
    <source>
        <strain evidence="1 2">DSM 15606</strain>
    </source>
</reference>
<comment type="caution">
    <text evidence="1">The sequence shown here is derived from an EMBL/GenBank/DDBJ whole genome shotgun (WGS) entry which is preliminary data.</text>
</comment>
<keyword evidence="2" id="KW-1185">Reference proteome</keyword>
<dbReference type="EMBL" id="AEQO01000079">
    <property type="protein sequence ID" value="EFV05101.1"/>
    <property type="molecule type" value="Genomic_DNA"/>
</dbReference>
<sequence>MAATIQNRLTTAEENNLKNSLSQHKKTWNEYLLNQITRELKTLQPTI</sequence>
<name>E6MML7_9BACT</name>
<organism evidence="1 2">
    <name type="scientific">Segatella salivae DSM 15606</name>
    <dbReference type="NCBI Taxonomy" id="888832"/>
    <lineage>
        <taxon>Bacteria</taxon>
        <taxon>Pseudomonadati</taxon>
        <taxon>Bacteroidota</taxon>
        <taxon>Bacteroidia</taxon>
        <taxon>Bacteroidales</taxon>
        <taxon>Prevotellaceae</taxon>
        <taxon>Segatella</taxon>
    </lineage>
</organism>
<accession>E6MML7</accession>
<dbReference type="HOGENOM" id="CLU_3171739_0_0_10"/>
<evidence type="ECO:0000313" key="2">
    <source>
        <dbReference type="Proteomes" id="UP000003874"/>
    </source>
</evidence>
<evidence type="ECO:0000313" key="1">
    <source>
        <dbReference type="EMBL" id="EFV05101.1"/>
    </source>
</evidence>